<evidence type="ECO:0000313" key="3">
    <source>
        <dbReference type="Proteomes" id="UP001056539"/>
    </source>
</evidence>
<dbReference type="AlphaFoldDB" id="A0AAX3BGG7"/>
<dbReference type="Proteomes" id="UP001056539">
    <property type="component" value="Chromosome"/>
</dbReference>
<accession>A0AAX3BGG7</accession>
<dbReference type="RefSeq" id="WP_271436259.1">
    <property type="nucleotide sequence ID" value="NZ_CP073355.1"/>
</dbReference>
<name>A0AAX3BGG7_9SPIR</name>
<keyword evidence="3" id="KW-1185">Reference proteome</keyword>
<dbReference type="PROSITE" id="PS51257">
    <property type="entry name" value="PROKAR_LIPOPROTEIN"/>
    <property type="match status" value="1"/>
</dbReference>
<organism evidence="2 3">
    <name type="scientific">Thermospira aquatica</name>
    <dbReference type="NCBI Taxonomy" id="2828656"/>
    <lineage>
        <taxon>Bacteria</taxon>
        <taxon>Pseudomonadati</taxon>
        <taxon>Spirochaetota</taxon>
        <taxon>Spirochaetia</taxon>
        <taxon>Brevinematales</taxon>
        <taxon>Thermospiraceae</taxon>
        <taxon>Thermospira</taxon>
    </lineage>
</organism>
<dbReference type="KEGG" id="taqu:KDW03_04835"/>
<sequence>MKRFIHVIVAIGLLGFFACGKKETKPEPAVEPTVKEETKSAVTATKEDTSFENVMKVLREALERERRENNSATKIQTAKAYMLLIKFLQTDQEKVKKSGMTDADVSFLVEDARKKAKERLNEVIANPTAPPEAKQEATNLLKSL</sequence>
<reference evidence="2" key="2">
    <citation type="submission" date="2022-06" db="EMBL/GenBank/DDBJ databases">
        <title>Thermospira aquatica gen. nov., sp. nov.</title>
        <authorList>
            <person name="Ben Ali Gam Z."/>
            <person name="Labat M."/>
        </authorList>
    </citation>
    <scope>NUCLEOTIDE SEQUENCE</scope>
    <source>
        <strain evidence="2">F1F22</strain>
    </source>
</reference>
<dbReference type="EMBL" id="CP073355">
    <property type="protein sequence ID" value="URA11124.1"/>
    <property type="molecule type" value="Genomic_DNA"/>
</dbReference>
<gene>
    <name evidence="2" type="ORF">KDW03_04835</name>
</gene>
<protein>
    <submittedName>
        <fullName evidence="2">SpoIIIAH-like family protein</fullName>
    </submittedName>
</protein>
<reference evidence="2" key="1">
    <citation type="submission" date="2021-04" db="EMBL/GenBank/DDBJ databases">
        <authorList>
            <person name="Postec A."/>
        </authorList>
    </citation>
    <scope>NUCLEOTIDE SEQUENCE</scope>
    <source>
        <strain evidence="2">F1F22</strain>
    </source>
</reference>
<feature type="region of interest" description="Disordered" evidence="1">
    <location>
        <begin position="125"/>
        <end position="144"/>
    </location>
</feature>
<evidence type="ECO:0000256" key="1">
    <source>
        <dbReference type="SAM" id="MobiDB-lite"/>
    </source>
</evidence>
<evidence type="ECO:0000313" key="2">
    <source>
        <dbReference type="EMBL" id="URA11124.1"/>
    </source>
</evidence>
<proteinExistence type="predicted"/>